<keyword evidence="2" id="KW-0812">Transmembrane</keyword>
<evidence type="ECO:0000256" key="1">
    <source>
        <dbReference type="ARBA" id="ARBA00004479"/>
    </source>
</evidence>
<dbReference type="Gene3D" id="3.40.50.11530">
    <property type="match status" value="1"/>
</dbReference>
<dbReference type="InterPro" id="IPR013568">
    <property type="entry name" value="SEFIR_dom"/>
</dbReference>
<dbReference type="Proteomes" id="UP001108240">
    <property type="component" value="Unplaced"/>
</dbReference>
<dbReference type="Pfam" id="PF08357">
    <property type="entry name" value="SEFIR"/>
    <property type="match status" value="1"/>
</dbReference>
<dbReference type="AlphaFoldDB" id="A0A8C0YD05"/>
<evidence type="ECO:0000259" key="10">
    <source>
        <dbReference type="PROSITE" id="PS51534"/>
    </source>
</evidence>
<evidence type="ECO:0000256" key="2">
    <source>
        <dbReference type="ARBA" id="ARBA00022692"/>
    </source>
</evidence>
<accession>A0A8C0YD05</accession>
<dbReference type="GO" id="GO:0030368">
    <property type="term" value="F:interleukin-17 receptor activity"/>
    <property type="evidence" value="ECO:0007669"/>
    <property type="project" value="InterPro"/>
</dbReference>
<dbReference type="PANTHER" id="PTHR15583:SF14">
    <property type="entry name" value="INTERLEUKIN-17 RECEPTOR D"/>
    <property type="match status" value="1"/>
</dbReference>
<proteinExistence type="predicted"/>
<name>A0A8C0YD05_CYPCA</name>
<keyword evidence="6" id="KW-0675">Receptor</keyword>
<evidence type="ECO:0000256" key="8">
    <source>
        <dbReference type="ARBA" id="ARBA00069308"/>
    </source>
</evidence>
<dbReference type="FunFam" id="3.40.50.11530:FF:000003">
    <property type="entry name" value="Interleukin-17 receptor D"/>
    <property type="match status" value="1"/>
</dbReference>
<dbReference type="GO" id="GO:0016020">
    <property type="term" value="C:membrane"/>
    <property type="evidence" value="ECO:0007669"/>
    <property type="project" value="UniProtKB-SubCell"/>
</dbReference>
<dbReference type="PANTHER" id="PTHR15583">
    <property type="entry name" value="INTERLEUKIN-17 RECEPTOR"/>
    <property type="match status" value="1"/>
</dbReference>
<dbReference type="Ensembl" id="ENSCCRT00000008856.2">
    <property type="protein sequence ID" value="ENSCCRP00000008061.2"/>
    <property type="gene ID" value="ENSCCRG00000004581.2"/>
</dbReference>
<sequence>MAGSRRLVHFFTALCVFLCSSAPVNGGKRGNSDKCNYKGTQLSSTDESVRKPGVTFRYDNCSLNWNPLGKHFIHEVNNITYTHLSCDSQAAVVVHWMASPLGIEHVKGFRVYLEDKNPEGKQCQHLILKDPRQLNFSYKTIRMSSQPFAGLAFETDYMVRIVPFPTFLNDSFFPPSFLRTNSCEVLLGSDNLVCKPFWKPKTLSVSQLGSNLHVVFDHAPSTFGFTIYYLYYKLRQEGPFRLKRCKPLRDDNNTTRKQTQYHVSQVHSPWAGPIRAMAITVPLVIMSAFATLFTVMCRKKQQENIYSHLDEESPESSSQTTALSADRPWPRPKIFICYSSRDCPKHLAVIQSFAFFLQDFCGCEVALDLWEHLEICKQGQMSWLSRRIDEAHFIITVCSKGLKYFVEKRHRKGKATSKENNREPTASDSAGNRDLFIVATAMIAEKIKEVHQKSSDLSRFMSVYFDYSHESDVPTSLRLAPKYKLMDQLPLLFARLHSRQLSLTDREPQPPNVSKRNYFRSKSGRSLYVAICNMHQHIEQEPDWFEKQLVPPPLPNKRLPPPEKLDSGLVLNEVKLKHPSESDGAVRSNVLMLPQTPRLGLSLSLSQEDLGEGDEEPPAVSSLHCAASTICKADLHHHIHQSEGLIAAASI</sequence>
<keyword evidence="5" id="KW-0472">Membrane</keyword>
<feature type="chain" id="PRO_5039945692" description="Interleukin-17 receptor D" evidence="9">
    <location>
        <begin position="27"/>
        <end position="651"/>
    </location>
</feature>
<keyword evidence="4" id="KW-1133">Transmembrane helix</keyword>
<dbReference type="InterPro" id="IPR039465">
    <property type="entry name" value="IL-17_rcpt-like"/>
</dbReference>
<organism evidence="11 12">
    <name type="scientific">Cyprinus carpio carpio</name>
    <dbReference type="NCBI Taxonomy" id="630221"/>
    <lineage>
        <taxon>Eukaryota</taxon>
        <taxon>Metazoa</taxon>
        <taxon>Chordata</taxon>
        <taxon>Craniata</taxon>
        <taxon>Vertebrata</taxon>
        <taxon>Euteleostomi</taxon>
        <taxon>Actinopterygii</taxon>
        <taxon>Neopterygii</taxon>
        <taxon>Teleostei</taxon>
        <taxon>Ostariophysi</taxon>
        <taxon>Cypriniformes</taxon>
        <taxon>Cyprinidae</taxon>
        <taxon>Cyprininae</taxon>
        <taxon>Cyprinus</taxon>
    </lineage>
</organism>
<evidence type="ECO:0000256" key="4">
    <source>
        <dbReference type="ARBA" id="ARBA00022989"/>
    </source>
</evidence>
<keyword evidence="12" id="KW-1185">Reference proteome</keyword>
<evidence type="ECO:0000256" key="9">
    <source>
        <dbReference type="SAM" id="SignalP"/>
    </source>
</evidence>
<feature type="signal peptide" evidence="9">
    <location>
        <begin position="1"/>
        <end position="26"/>
    </location>
</feature>
<feature type="domain" description="SEFIR" evidence="10">
    <location>
        <begin position="331"/>
        <end position="494"/>
    </location>
</feature>
<keyword evidence="3 9" id="KW-0732">Signal</keyword>
<reference evidence="11" key="2">
    <citation type="submission" date="2025-09" db="UniProtKB">
        <authorList>
            <consortium name="Ensembl"/>
        </authorList>
    </citation>
    <scope>IDENTIFICATION</scope>
</reference>
<dbReference type="Pfam" id="PF16742">
    <property type="entry name" value="IL17R_D_N"/>
    <property type="match status" value="1"/>
</dbReference>
<evidence type="ECO:0000256" key="6">
    <source>
        <dbReference type="ARBA" id="ARBA00023170"/>
    </source>
</evidence>
<keyword evidence="7" id="KW-0325">Glycoprotein</keyword>
<dbReference type="GeneTree" id="ENSGT00940000156669"/>
<protein>
    <recommendedName>
        <fullName evidence="8">Interleukin-17 receptor D</fullName>
    </recommendedName>
</protein>
<evidence type="ECO:0000256" key="7">
    <source>
        <dbReference type="ARBA" id="ARBA00023180"/>
    </source>
</evidence>
<comment type="subcellular location">
    <subcellularLocation>
        <location evidence="1">Membrane</location>
        <topology evidence="1">Single-pass type I membrane protein</topology>
    </subcellularLocation>
</comment>
<dbReference type="InterPro" id="IPR031951">
    <property type="entry name" value="IL17R_D_N"/>
</dbReference>
<evidence type="ECO:0000313" key="11">
    <source>
        <dbReference type="Ensembl" id="ENSCCRP00000008061.2"/>
    </source>
</evidence>
<evidence type="ECO:0000256" key="3">
    <source>
        <dbReference type="ARBA" id="ARBA00022729"/>
    </source>
</evidence>
<evidence type="ECO:0000256" key="5">
    <source>
        <dbReference type="ARBA" id="ARBA00023136"/>
    </source>
</evidence>
<reference evidence="11" key="1">
    <citation type="submission" date="2025-08" db="UniProtKB">
        <authorList>
            <consortium name="Ensembl"/>
        </authorList>
    </citation>
    <scope>IDENTIFICATION</scope>
</reference>
<evidence type="ECO:0000313" key="12">
    <source>
        <dbReference type="Proteomes" id="UP001108240"/>
    </source>
</evidence>
<dbReference type="PROSITE" id="PS51534">
    <property type="entry name" value="SEFIR"/>
    <property type="match status" value="1"/>
</dbReference>